<keyword evidence="4" id="KW-0143">Chaperone</keyword>
<protein>
    <recommendedName>
        <fullName evidence="7">Flagellar protein FliT</fullName>
    </recommendedName>
</protein>
<sequence length="118" mass="14122">MSILTQLYDMTKKMYERFQEIQSDGQKREELIQEFNDFLDQRETLIKQVSKSQTDEEKQLSRDLISVDQKLQNIAQEYFNSFKIELGSFKQKKAHNKKYINPYQQLYGNGGAYLDHKK</sequence>
<evidence type="ECO:0000256" key="4">
    <source>
        <dbReference type="ARBA" id="ARBA00023186"/>
    </source>
</evidence>
<keyword evidence="8" id="KW-0969">Cilium</keyword>
<comment type="subcellular location">
    <subcellularLocation>
        <location evidence="1">Cytoplasm</location>
        <location evidence="1">Cytosol</location>
    </subcellularLocation>
</comment>
<evidence type="ECO:0000256" key="3">
    <source>
        <dbReference type="ARBA" id="ARBA00022795"/>
    </source>
</evidence>
<keyword evidence="8" id="KW-0282">Flagellum</keyword>
<dbReference type="Proteomes" id="UP000276443">
    <property type="component" value="Unassembled WGS sequence"/>
</dbReference>
<keyword evidence="8" id="KW-0966">Cell projection</keyword>
<organism evidence="8 9">
    <name type="scientific">Aquisalibacillus elongatus</name>
    <dbReference type="NCBI Taxonomy" id="485577"/>
    <lineage>
        <taxon>Bacteria</taxon>
        <taxon>Bacillati</taxon>
        <taxon>Bacillota</taxon>
        <taxon>Bacilli</taxon>
        <taxon>Bacillales</taxon>
        <taxon>Bacillaceae</taxon>
        <taxon>Aquisalibacillus</taxon>
    </lineage>
</organism>
<dbReference type="RefSeq" id="WP_124221298.1">
    <property type="nucleotide sequence ID" value="NZ_RKRF01000008.1"/>
</dbReference>
<dbReference type="AlphaFoldDB" id="A0A3N5C7M0"/>
<dbReference type="OrthoDB" id="2353131at2"/>
<comment type="caution">
    <text evidence="8">The sequence shown here is derived from an EMBL/GenBank/DDBJ whole genome shotgun (WGS) entry which is preliminary data.</text>
</comment>
<evidence type="ECO:0000256" key="5">
    <source>
        <dbReference type="ARBA" id="ARBA00093765"/>
    </source>
</evidence>
<name>A0A3N5C7M0_9BACI</name>
<dbReference type="InterPro" id="IPR008622">
    <property type="entry name" value="FliT"/>
</dbReference>
<evidence type="ECO:0000256" key="7">
    <source>
        <dbReference type="ARBA" id="ARBA00093797"/>
    </source>
</evidence>
<evidence type="ECO:0000256" key="1">
    <source>
        <dbReference type="ARBA" id="ARBA00004514"/>
    </source>
</evidence>
<keyword evidence="3" id="KW-1005">Bacterial flagellum biogenesis</keyword>
<comment type="similarity">
    <text evidence="6">Belongs to the bacillales FliT family.</text>
</comment>
<keyword evidence="9" id="KW-1185">Reference proteome</keyword>
<evidence type="ECO:0000256" key="2">
    <source>
        <dbReference type="ARBA" id="ARBA00022490"/>
    </source>
</evidence>
<reference evidence="8 9" key="1">
    <citation type="submission" date="2018-11" db="EMBL/GenBank/DDBJ databases">
        <title>Genomic Encyclopedia of Type Strains, Phase IV (KMG-IV): sequencing the most valuable type-strain genomes for metagenomic binning, comparative biology and taxonomic classification.</title>
        <authorList>
            <person name="Goeker M."/>
        </authorList>
    </citation>
    <scope>NUCLEOTIDE SEQUENCE [LARGE SCALE GENOMIC DNA]</scope>
    <source>
        <strain evidence="8 9">DSM 18090</strain>
    </source>
</reference>
<gene>
    <name evidence="8" type="ORF">EDC24_1563</name>
</gene>
<comment type="function">
    <text evidence="5">May act as an export chaperone for the filament capping protein FliD.</text>
</comment>
<evidence type="ECO:0000256" key="6">
    <source>
        <dbReference type="ARBA" id="ARBA00093785"/>
    </source>
</evidence>
<dbReference type="Pfam" id="PF05400">
    <property type="entry name" value="FliT"/>
    <property type="match status" value="1"/>
</dbReference>
<proteinExistence type="inferred from homology"/>
<evidence type="ECO:0000313" key="9">
    <source>
        <dbReference type="Proteomes" id="UP000276443"/>
    </source>
</evidence>
<evidence type="ECO:0000313" key="8">
    <source>
        <dbReference type="EMBL" id="RPF54365.1"/>
    </source>
</evidence>
<dbReference type="EMBL" id="RKRF01000008">
    <property type="protein sequence ID" value="RPF54365.1"/>
    <property type="molecule type" value="Genomic_DNA"/>
</dbReference>
<accession>A0A3N5C7M0</accession>
<keyword evidence="2" id="KW-0963">Cytoplasm</keyword>